<dbReference type="EMBL" id="MU854476">
    <property type="protein sequence ID" value="KAK4034531.1"/>
    <property type="molecule type" value="Genomic_DNA"/>
</dbReference>
<dbReference type="Proteomes" id="UP001303115">
    <property type="component" value="Unassembled WGS sequence"/>
</dbReference>
<evidence type="ECO:0000313" key="2">
    <source>
        <dbReference type="Proteomes" id="UP001303115"/>
    </source>
</evidence>
<proteinExistence type="predicted"/>
<protein>
    <submittedName>
        <fullName evidence="1">Uncharacterized protein</fullName>
    </submittedName>
</protein>
<evidence type="ECO:0000313" key="1">
    <source>
        <dbReference type="EMBL" id="KAK4034531.1"/>
    </source>
</evidence>
<reference evidence="2" key="1">
    <citation type="journal article" date="2023" name="Mol. Phylogenet. Evol.">
        <title>Genome-scale phylogeny and comparative genomics of the fungal order Sordariales.</title>
        <authorList>
            <person name="Hensen N."/>
            <person name="Bonometti L."/>
            <person name="Westerberg I."/>
            <person name="Brannstrom I.O."/>
            <person name="Guillou S."/>
            <person name="Cros-Aarteil S."/>
            <person name="Calhoun S."/>
            <person name="Haridas S."/>
            <person name="Kuo A."/>
            <person name="Mondo S."/>
            <person name="Pangilinan J."/>
            <person name="Riley R."/>
            <person name="LaButti K."/>
            <person name="Andreopoulos B."/>
            <person name="Lipzen A."/>
            <person name="Chen C."/>
            <person name="Yan M."/>
            <person name="Daum C."/>
            <person name="Ng V."/>
            <person name="Clum A."/>
            <person name="Steindorff A."/>
            <person name="Ohm R.A."/>
            <person name="Martin F."/>
            <person name="Silar P."/>
            <person name="Natvig D.O."/>
            <person name="Lalanne C."/>
            <person name="Gautier V."/>
            <person name="Ament-Velasquez S.L."/>
            <person name="Kruys A."/>
            <person name="Hutchinson M.I."/>
            <person name="Powell A.J."/>
            <person name="Barry K."/>
            <person name="Miller A.N."/>
            <person name="Grigoriev I.V."/>
            <person name="Debuchy R."/>
            <person name="Gladieux P."/>
            <person name="Hiltunen Thoren M."/>
            <person name="Johannesson H."/>
        </authorList>
    </citation>
    <scope>NUCLEOTIDE SEQUENCE [LARGE SCALE GENOMIC DNA]</scope>
    <source>
        <strain evidence="2">CBS 284.82</strain>
    </source>
</reference>
<accession>A0AAN6PA19</accession>
<sequence length="473" mass="51069">MPNYVQAHYSEKEAWYESLPALLEHQQSLGYLELVEPPAHKAATAAAPTEYITTPRGALLSRVVYDDIRLATEHFPVPPDIQTLLSARVTVRTTRDTAPLSLRSRLGARWAAPHREHLLSSKSPTNPFRASSNVKLLGRFRLATGLLRKSRLAAAASGGLGADLDLFIPRLLPLAQLCGVEAVNLSDLAELAAHAHLYEKLARGYLALRLGVDVSRVTNLALLGGGVWLGSTQNVYRGFGEAAPRWTGRWVVVGTVGRDGKVVITYPKPGGELVGVEWEVDDKAAAREGGQILMLDGWAVAVGMRPGHLEGQGVVQRDVHGSPLYGSDEAAEVVVVRVKRGSDGRLLAKPKPYGILTPPKVNGQGVFGRRCGCTTAVPAKRIDARTRAVVSGVQVDNFAALAENRLLFHNLYLVWRNSDVVKLVGWADAYVHSTYVQVFGECLHCAVTKALGTGCTFIIAGGGPPYSRHSYTC</sequence>
<organism evidence="1 2">
    <name type="scientific">Parachaetomium inaequale</name>
    <dbReference type="NCBI Taxonomy" id="2588326"/>
    <lineage>
        <taxon>Eukaryota</taxon>
        <taxon>Fungi</taxon>
        <taxon>Dikarya</taxon>
        <taxon>Ascomycota</taxon>
        <taxon>Pezizomycotina</taxon>
        <taxon>Sordariomycetes</taxon>
        <taxon>Sordariomycetidae</taxon>
        <taxon>Sordariales</taxon>
        <taxon>Chaetomiaceae</taxon>
        <taxon>Parachaetomium</taxon>
    </lineage>
</organism>
<dbReference type="AlphaFoldDB" id="A0AAN6PA19"/>
<name>A0AAN6PA19_9PEZI</name>
<keyword evidence="2" id="KW-1185">Reference proteome</keyword>
<comment type="caution">
    <text evidence="1">The sequence shown here is derived from an EMBL/GenBank/DDBJ whole genome shotgun (WGS) entry which is preliminary data.</text>
</comment>
<gene>
    <name evidence="1" type="ORF">C8A01DRAFT_39012</name>
</gene>